<evidence type="ECO:0000313" key="10">
    <source>
        <dbReference type="EMBL" id="MDQ0480431.1"/>
    </source>
</evidence>
<dbReference type="PROSITE" id="PS00211">
    <property type="entry name" value="ABC_TRANSPORTER_1"/>
    <property type="match status" value="1"/>
</dbReference>
<dbReference type="InterPro" id="IPR027417">
    <property type="entry name" value="P-loop_NTPase"/>
</dbReference>
<dbReference type="SUPFAM" id="SSF52540">
    <property type="entry name" value="P-loop containing nucleoside triphosphate hydrolases"/>
    <property type="match status" value="1"/>
</dbReference>
<organism evidence="10 11">
    <name type="scientific">Hathewaya limosa</name>
    <name type="common">Clostridium limosum</name>
    <dbReference type="NCBI Taxonomy" id="1536"/>
    <lineage>
        <taxon>Bacteria</taxon>
        <taxon>Bacillati</taxon>
        <taxon>Bacillota</taxon>
        <taxon>Clostridia</taxon>
        <taxon>Eubacteriales</taxon>
        <taxon>Clostridiaceae</taxon>
        <taxon>Hathewaya</taxon>
    </lineage>
</organism>
<dbReference type="InterPro" id="IPR017871">
    <property type="entry name" value="ABC_transporter-like_CS"/>
</dbReference>
<feature type="transmembrane region" description="Helical" evidence="7">
    <location>
        <begin position="160"/>
        <end position="180"/>
    </location>
</feature>
<evidence type="ECO:0000313" key="11">
    <source>
        <dbReference type="Proteomes" id="UP001224418"/>
    </source>
</evidence>
<feature type="transmembrane region" description="Helical" evidence="7">
    <location>
        <begin position="21"/>
        <end position="42"/>
    </location>
</feature>
<keyword evidence="3" id="KW-0547">Nucleotide-binding</keyword>
<evidence type="ECO:0000256" key="6">
    <source>
        <dbReference type="ARBA" id="ARBA00023136"/>
    </source>
</evidence>
<proteinExistence type="predicted"/>
<keyword evidence="11" id="KW-1185">Reference proteome</keyword>
<dbReference type="RefSeq" id="WP_307356411.1">
    <property type="nucleotide sequence ID" value="NZ_BAAACJ010000007.1"/>
</dbReference>
<evidence type="ECO:0000259" key="8">
    <source>
        <dbReference type="PROSITE" id="PS50893"/>
    </source>
</evidence>
<dbReference type="SUPFAM" id="SSF90123">
    <property type="entry name" value="ABC transporter transmembrane region"/>
    <property type="match status" value="1"/>
</dbReference>
<accession>A0ABU0JW22</accession>
<keyword evidence="6 7" id="KW-0472">Membrane</keyword>
<dbReference type="PANTHER" id="PTHR43394">
    <property type="entry name" value="ATP-DEPENDENT PERMEASE MDL1, MITOCHONDRIAL"/>
    <property type="match status" value="1"/>
</dbReference>
<dbReference type="InterPro" id="IPR003439">
    <property type="entry name" value="ABC_transporter-like_ATP-bd"/>
</dbReference>
<dbReference type="PROSITE" id="PS50893">
    <property type="entry name" value="ABC_TRANSPORTER_2"/>
    <property type="match status" value="1"/>
</dbReference>
<dbReference type="Proteomes" id="UP001224418">
    <property type="component" value="Unassembled WGS sequence"/>
</dbReference>
<dbReference type="EMBL" id="JAUSWN010000019">
    <property type="protein sequence ID" value="MDQ0480431.1"/>
    <property type="molecule type" value="Genomic_DNA"/>
</dbReference>
<dbReference type="Pfam" id="PF00664">
    <property type="entry name" value="ABC_membrane"/>
    <property type="match status" value="1"/>
</dbReference>
<name>A0ABU0JW22_HATLI</name>
<dbReference type="Gene3D" id="3.40.50.300">
    <property type="entry name" value="P-loop containing nucleotide triphosphate hydrolases"/>
    <property type="match status" value="1"/>
</dbReference>
<evidence type="ECO:0000256" key="1">
    <source>
        <dbReference type="ARBA" id="ARBA00004651"/>
    </source>
</evidence>
<feature type="domain" description="ABC transmembrane type-1" evidence="9">
    <location>
        <begin position="21"/>
        <end position="301"/>
    </location>
</feature>
<reference evidence="10 11" key="1">
    <citation type="submission" date="2023-07" db="EMBL/GenBank/DDBJ databases">
        <title>Genomic Encyclopedia of Type Strains, Phase IV (KMG-IV): sequencing the most valuable type-strain genomes for metagenomic binning, comparative biology and taxonomic classification.</title>
        <authorList>
            <person name="Goeker M."/>
        </authorList>
    </citation>
    <scope>NUCLEOTIDE SEQUENCE [LARGE SCALE GENOMIC DNA]</scope>
    <source>
        <strain evidence="10 11">DSM 1400</strain>
    </source>
</reference>
<dbReference type="GO" id="GO:0005524">
    <property type="term" value="F:ATP binding"/>
    <property type="evidence" value="ECO:0007669"/>
    <property type="project" value="UniProtKB-KW"/>
</dbReference>
<evidence type="ECO:0000256" key="3">
    <source>
        <dbReference type="ARBA" id="ARBA00022741"/>
    </source>
</evidence>
<keyword evidence="5 7" id="KW-1133">Transmembrane helix</keyword>
<sequence>MFNKRLIEMARESKKWIFSTVFMNWISLLLNIVMIMSLGFYLENLYKNSVTKEQGILVFCVVIVAIIGRYICDYKATKSSYKASANARIKLRNNVYSKLISLGVHYNDKISSSEIVQVAVEGIEQLEVYFGRYLPQFFYSMIAPLTLFIVLSFISIKTSVILILSVPLIPISIVLVMKLAKKLLRKYWGIYINLGDSFLENLQGLTTLKIYSRDEDKNREMNQEAENFRNITMKVLSMQLNSITVMDLIAFGGSALGIIICLMEAQKGNISFGGVFSIILLSSEFFIPVRQLGSFFHVAMNGIAASEKIFKIIDLEEKLYKDNKIIGFCNNNIELKNVNFSYEKNRKILKNVSISIKDKNLTALVGTSGCGKSTIVSLIMGLFKEYDGSITMGEQDLKLLGDEQRFNDITLVSHNSYIFSGTIEENLKMGKMDATEDELIQVLKKVNLYDFVYSMPKKLKSEIKDSGANLSGGQRQRLALARALLHNSRVYIFDEATSNIDVESENKIMEIVYELSKIKNVIVISHRLYNIKDADNIYVMENGEIIEQGMHKELMDNEKVYSKLVNEQEELECIGEENYA</sequence>
<keyword evidence="4 10" id="KW-0067">ATP-binding</keyword>
<evidence type="ECO:0000256" key="2">
    <source>
        <dbReference type="ARBA" id="ARBA00022692"/>
    </source>
</evidence>
<dbReference type="InterPro" id="IPR011527">
    <property type="entry name" value="ABC1_TM_dom"/>
</dbReference>
<evidence type="ECO:0000256" key="5">
    <source>
        <dbReference type="ARBA" id="ARBA00022989"/>
    </source>
</evidence>
<feature type="transmembrane region" description="Helical" evidence="7">
    <location>
        <begin position="137"/>
        <end position="154"/>
    </location>
</feature>
<evidence type="ECO:0000256" key="4">
    <source>
        <dbReference type="ARBA" id="ARBA00022840"/>
    </source>
</evidence>
<evidence type="ECO:0000256" key="7">
    <source>
        <dbReference type="SAM" id="Phobius"/>
    </source>
</evidence>
<dbReference type="InterPro" id="IPR003593">
    <property type="entry name" value="AAA+_ATPase"/>
</dbReference>
<comment type="caution">
    <text evidence="10">The sequence shown here is derived from an EMBL/GenBank/DDBJ whole genome shotgun (WGS) entry which is preliminary data.</text>
</comment>
<evidence type="ECO:0000259" key="9">
    <source>
        <dbReference type="PROSITE" id="PS50929"/>
    </source>
</evidence>
<protein>
    <submittedName>
        <fullName evidence="10">ATP-binding cassette subfamily C protein</fullName>
    </submittedName>
</protein>
<dbReference type="PANTHER" id="PTHR43394:SF1">
    <property type="entry name" value="ATP-BINDING CASSETTE SUB-FAMILY B MEMBER 10, MITOCHONDRIAL"/>
    <property type="match status" value="1"/>
</dbReference>
<dbReference type="Pfam" id="PF00005">
    <property type="entry name" value="ABC_tran"/>
    <property type="match status" value="1"/>
</dbReference>
<dbReference type="InterPro" id="IPR036640">
    <property type="entry name" value="ABC1_TM_sf"/>
</dbReference>
<keyword evidence="2 7" id="KW-0812">Transmembrane</keyword>
<feature type="transmembrane region" description="Helical" evidence="7">
    <location>
        <begin position="54"/>
        <end position="72"/>
    </location>
</feature>
<dbReference type="CDD" id="cd18781">
    <property type="entry name" value="ABC_6TM_AarD_CydDC_like"/>
    <property type="match status" value="1"/>
</dbReference>
<feature type="transmembrane region" description="Helical" evidence="7">
    <location>
        <begin position="243"/>
        <end position="263"/>
    </location>
</feature>
<comment type="subcellular location">
    <subcellularLocation>
        <location evidence="1">Cell membrane</location>
        <topology evidence="1">Multi-pass membrane protein</topology>
    </subcellularLocation>
</comment>
<dbReference type="Gene3D" id="1.20.1560.10">
    <property type="entry name" value="ABC transporter type 1, transmembrane domain"/>
    <property type="match status" value="1"/>
</dbReference>
<dbReference type="PROSITE" id="PS50929">
    <property type="entry name" value="ABC_TM1F"/>
    <property type="match status" value="1"/>
</dbReference>
<feature type="domain" description="ABC transporter" evidence="8">
    <location>
        <begin position="333"/>
        <end position="567"/>
    </location>
</feature>
<dbReference type="InterPro" id="IPR039421">
    <property type="entry name" value="Type_1_exporter"/>
</dbReference>
<dbReference type="SMART" id="SM00382">
    <property type="entry name" value="AAA"/>
    <property type="match status" value="1"/>
</dbReference>
<gene>
    <name evidence="10" type="ORF">QOZ93_002179</name>
</gene>